<gene>
    <name evidence="3" type="ORF">YK48G_06840</name>
</gene>
<dbReference type="Gene3D" id="1.10.1220.10">
    <property type="entry name" value="Met repressor-like"/>
    <property type="match status" value="1"/>
</dbReference>
<evidence type="ECO:0000313" key="3">
    <source>
        <dbReference type="EMBL" id="GHP13259.1"/>
    </source>
</evidence>
<dbReference type="NCBIfam" id="TIGR02384">
    <property type="entry name" value="RelB_DinJ"/>
    <property type="match status" value="1"/>
</dbReference>
<sequence length="89" mass="9979">MPTKKKDTISIRIDPQLKAETEKMLASMGLTYSSAITMFSKAIVNEGKIPFEIKADPFYSPENQRILHQSINQLESGKGNQHDLLDGDK</sequence>
<dbReference type="InterPro" id="IPR013321">
    <property type="entry name" value="Arc_rbn_hlx_hlx"/>
</dbReference>
<comment type="caution">
    <text evidence="3">The sequence shown here is derived from an EMBL/GenBank/DDBJ whole genome shotgun (WGS) entry which is preliminary data.</text>
</comment>
<dbReference type="EMBL" id="BNJR01000007">
    <property type="protein sequence ID" value="GHP13259.1"/>
    <property type="molecule type" value="Genomic_DNA"/>
</dbReference>
<dbReference type="InterPro" id="IPR007337">
    <property type="entry name" value="RelB/DinJ"/>
</dbReference>
<comment type="similarity">
    <text evidence="1">Belongs to the RelB/DinJ antitoxin family.</text>
</comment>
<evidence type="ECO:0000256" key="2">
    <source>
        <dbReference type="ARBA" id="ARBA00022649"/>
    </source>
</evidence>
<protein>
    <submittedName>
        <fullName evidence="3">DNA damage-inducible protein</fullName>
    </submittedName>
</protein>
<accession>A0ABQ3VY46</accession>
<dbReference type="Pfam" id="PF04221">
    <property type="entry name" value="RelB"/>
    <property type="match status" value="1"/>
</dbReference>
<dbReference type="PANTHER" id="PTHR38781:SF1">
    <property type="entry name" value="ANTITOXIN DINJ-RELATED"/>
    <property type="match status" value="1"/>
</dbReference>
<reference evidence="3 4" key="1">
    <citation type="journal article" date="2021" name="Int. J. Syst. Evol. Microbiol.">
        <title>Lentilactobacillus fungorum sp. nov., isolated from spent mushroom substrates.</title>
        <authorList>
            <person name="Tohno M."/>
            <person name="Tanizawa Y."/>
            <person name="Kojima Y."/>
            <person name="Sakamoto M."/>
            <person name="Ohkuma M."/>
            <person name="Kobayashi H."/>
        </authorList>
    </citation>
    <scope>NUCLEOTIDE SEQUENCE [LARGE SCALE GENOMIC DNA]</scope>
    <source>
        <strain evidence="3 4">YK48G</strain>
    </source>
</reference>
<keyword evidence="2" id="KW-1277">Toxin-antitoxin system</keyword>
<evidence type="ECO:0000256" key="1">
    <source>
        <dbReference type="ARBA" id="ARBA00010562"/>
    </source>
</evidence>
<dbReference type="RefSeq" id="WP_203629303.1">
    <property type="nucleotide sequence ID" value="NZ_BNJR01000007.1"/>
</dbReference>
<dbReference type="Proteomes" id="UP000604765">
    <property type="component" value="Unassembled WGS sequence"/>
</dbReference>
<keyword evidence="4" id="KW-1185">Reference proteome</keyword>
<dbReference type="PANTHER" id="PTHR38781">
    <property type="entry name" value="ANTITOXIN DINJ-RELATED"/>
    <property type="match status" value="1"/>
</dbReference>
<organism evidence="3 4">
    <name type="scientific">Lentilactobacillus fungorum</name>
    <dbReference type="NCBI Taxonomy" id="2201250"/>
    <lineage>
        <taxon>Bacteria</taxon>
        <taxon>Bacillati</taxon>
        <taxon>Bacillota</taxon>
        <taxon>Bacilli</taxon>
        <taxon>Lactobacillales</taxon>
        <taxon>Lactobacillaceae</taxon>
        <taxon>Lentilactobacillus</taxon>
    </lineage>
</organism>
<name>A0ABQ3VY46_9LACO</name>
<evidence type="ECO:0000313" key="4">
    <source>
        <dbReference type="Proteomes" id="UP000604765"/>
    </source>
</evidence>
<proteinExistence type="inferred from homology"/>